<evidence type="ECO:0000313" key="3">
    <source>
        <dbReference type="Proteomes" id="UP000214600"/>
    </source>
</evidence>
<comment type="caution">
    <text evidence="2">The sequence shown here is derived from an EMBL/GenBank/DDBJ whole genome shotgun (WGS) entry which is preliminary data.</text>
</comment>
<dbReference type="Proteomes" id="UP000214600">
    <property type="component" value="Unassembled WGS sequence"/>
</dbReference>
<dbReference type="OrthoDB" id="9028622at2"/>
<protein>
    <submittedName>
        <fullName evidence="2">Uncharacterized protein</fullName>
    </submittedName>
</protein>
<dbReference type="EMBL" id="NKFA01000008">
    <property type="protein sequence ID" value="OXI42539.1"/>
    <property type="molecule type" value="Genomic_DNA"/>
</dbReference>
<organism evidence="2 3">
    <name type="scientific">Burkholderia aenigmatica</name>
    <dbReference type="NCBI Taxonomy" id="2015348"/>
    <lineage>
        <taxon>Bacteria</taxon>
        <taxon>Pseudomonadati</taxon>
        <taxon>Pseudomonadota</taxon>
        <taxon>Betaproteobacteria</taxon>
        <taxon>Burkholderiales</taxon>
        <taxon>Burkholderiaceae</taxon>
        <taxon>Burkholderia</taxon>
        <taxon>Burkholderia cepacia complex</taxon>
    </lineage>
</organism>
<evidence type="ECO:0000313" key="2">
    <source>
        <dbReference type="EMBL" id="OXI42539.1"/>
    </source>
</evidence>
<evidence type="ECO:0000256" key="1">
    <source>
        <dbReference type="SAM" id="MobiDB-lite"/>
    </source>
</evidence>
<reference evidence="3" key="1">
    <citation type="submission" date="2017-06" db="EMBL/GenBank/DDBJ databases">
        <authorList>
            <person name="LiPuma J."/>
            <person name="Spilker T."/>
        </authorList>
    </citation>
    <scope>NUCLEOTIDE SEQUENCE [LARGE SCALE GENOMIC DNA]</scope>
    <source>
        <strain evidence="3">AU17325</strain>
    </source>
</reference>
<feature type="compositionally biased region" description="Basic and acidic residues" evidence="1">
    <location>
        <begin position="40"/>
        <end position="53"/>
    </location>
</feature>
<gene>
    <name evidence="2" type="ORF">CFB84_25060</name>
</gene>
<proteinExistence type="predicted"/>
<dbReference type="RefSeq" id="WP_089452472.1">
    <property type="nucleotide sequence ID" value="NZ_NKFA01000008.1"/>
</dbReference>
<feature type="region of interest" description="Disordered" evidence="1">
    <location>
        <begin position="39"/>
        <end position="61"/>
    </location>
</feature>
<name>A0A228IK78_9BURK</name>
<reference evidence="2 3" key="2">
    <citation type="submission" date="2017-08" db="EMBL/GenBank/DDBJ databases">
        <title>WGS of novel Burkholderia cepaca complex species.</title>
        <authorList>
            <person name="Lipuma J."/>
            <person name="Spilker T."/>
        </authorList>
    </citation>
    <scope>NUCLEOTIDE SEQUENCE [LARGE SCALE GENOMIC DNA]</scope>
    <source>
        <strain evidence="2 3">AU17325</strain>
    </source>
</reference>
<accession>A0A228IK78</accession>
<sequence length="61" mass="6671">MKVVKFKRHYAQYTPGDVAGFVDEHADRLVDAEIAVMSEQEPKETKAPAKAETLKPAAAKG</sequence>
<dbReference type="AlphaFoldDB" id="A0A228IK78"/>